<evidence type="ECO:0000313" key="3">
    <source>
        <dbReference type="Proteomes" id="UP000502377"/>
    </source>
</evidence>
<evidence type="ECO:0000313" key="2">
    <source>
        <dbReference type="EMBL" id="QCD47411.1"/>
    </source>
</evidence>
<dbReference type="RefSeq" id="WP_004318441.1">
    <property type="nucleotide sequence ID" value="NZ_CAJPTG010000136.1"/>
</dbReference>
<gene>
    <name evidence="2" type="ORF">CRECT_1785</name>
</gene>
<dbReference type="AlphaFoldDB" id="A0A6G5QP51"/>
<organism evidence="2 3">
    <name type="scientific">Campylobacter rectus</name>
    <name type="common">Wolinella recta</name>
    <dbReference type="NCBI Taxonomy" id="203"/>
    <lineage>
        <taxon>Bacteria</taxon>
        <taxon>Pseudomonadati</taxon>
        <taxon>Campylobacterota</taxon>
        <taxon>Epsilonproteobacteria</taxon>
        <taxon>Campylobacterales</taxon>
        <taxon>Campylobacteraceae</taxon>
        <taxon>Campylobacter</taxon>
    </lineage>
</organism>
<keyword evidence="1" id="KW-1133">Transmembrane helix</keyword>
<evidence type="ECO:0000256" key="1">
    <source>
        <dbReference type="SAM" id="Phobius"/>
    </source>
</evidence>
<dbReference type="KEGG" id="crx:CRECT_1785"/>
<keyword evidence="1" id="KW-0812">Transmembrane</keyword>
<reference evidence="2 3" key="1">
    <citation type="submission" date="2016-07" db="EMBL/GenBank/DDBJ databases">
        <title>Comparative genomics of the Campylobacter concisus group.</title>
        <authorList>
            <person name="Miller W.G."/>
            <person name="Yee E."/>
            <person name="Chapman M.H."/>
            <person name="Huynh S."/>
            <person name="Bono J.L."/>
            <person name="On S.L.W."/>
            <person name="StLeger J."/>
            <person name="Foster G."/>
            <person name="Parker C.T."/>
        </authorList>
    </citation>
    <scope>NUCLEOTIDE SEQUENCE [LARGE SCALE GENOMIC DNA]</scope>
    <source>
        <strain evidence="2 3">ATCC 33238</strain>
    </source>
</reference>
<sequence length="55" mass="6213">MEFLTLVLIAACMYVLMFRPQRQRLAFCLFGAASFVMVGMWFVSTFGSVFGSGNY</sequence>
<feature type="transmembrane region" description="Helical" evidence="1">
    <location>
        <begin position="27"/>
        <end position="50"/>
    </location>
</feature>
<accession>A0A6G5QP51</accession>
<protein>
    <submittedName>
        <fullName evidence="2">Putative membrane protein</fullName>
    </submittedName>
</protein>
<proteinExistence type="predicted"/>
<dbReference type="Proteomes" id="UP000502377">
    <property type="component" value="Chromosome"/>
</dbReference>
<keyword evidence="1" id="KW-0472">Membrane</keyword>
<name>A0A6G5QP51_CAMRE</name>
<dbReference type="EMBL" id="CP012543">
    <property type="protein sequence ID" value="QCD47411.1"/>
    <property type="molecule type" value="Genomic_DNA"/>
</dbReference>